<evidence type="ECO:0000313" key="3">
    <source>
        <dbReference type="Proteomes" id="UP000319004"/>
    </source>
</evidence>
<keyword evidence="3" id="KW-1185">Reference proteome</keyword>
<name>A0A518HJB9_9BACT</name>
<evidence type="ECO:0000256" key="1">
    <source>
        <dbReference type="SAM" id="MobiDB-lite"/>
    </source>
</evidence>
<dbReference type="EMBL" id="CP037423">
    <property type="protein sequence ID" value="QDV40923.1"/>
    <property type="molecule type" value="Genomic_DNA"/>
</dbReference>
<gene>
    <name evidence="2" type="ORF">Enr13x_07610</name>
</gene>
<proteinExistence type="predicted"/>
<dbReference type="RefSeq" id="WP_145384719.1">
    <property type="nucleotide sequence ID" value="NZ_CP037423.1"/>
</dbReference>
<dbReference type="Proteomes" id="UP000319004">
    <property type="component" value="Chromosome"/>
</dbReference>
<accession>A0A518HJB9</accession>
<reference evidence="2 3" key="1">
    <citation type="submission" date="2019-03" db="EMBL/GenBank/DDBJ databases">
        <title>Deep-cultivation of Planctomycetes and their phenomic and genomic characterization uncovers novel biology.</title>
        <authorList>
            <person name="Wiegand S."/>
            <person name="Jogler M."/>
            <person name="Boedeker C."/>
            <person name="Pinto D."/>
            <person name="Vollmers J."/>
            <person name="Rivas-Marin E."/>
            <person name="Kohn T."/>
            <person name="Peeters S.H."/>
            <person name="Heuer A."/>
            <person name="Rast P."/>
            <person name="Oberbeckmann S."/>
            <person name="Bunk B."/>
            <person name="Jeske O."/>
            <person name="Meyerdierks A."/>
            <person name="Storesund J.E."/>
            <person name="Kallscheuer N."/>
            <person name="Luecker S."/>
            <person name="Lage O.M."/>
            <person name="Pohl T."/>
            <person name="Merkel B.J."/>
            <person name="Hornburger P."/>
            <person name="Mueller R.-W."/>
            <person name="Bruemmer F."/>
            <person name="Labrenz M."/>
            <person name="Spormann A.M."/>
            <person name="Op den Camp H."/>
            <person name="Overmann J."/>
            <person name="Amann R."/>
            <person name="Jetten M.S.M."/>
            <person name="Mascher T."/>
            <person name="Medema M.H."/>
            <person name="Devos D.P."/>
            <person name="Kaster A.-K."/>
            <person name="Ovreas L."/>
            <person name="Rohde M."/>
            <person name="Galperin M.Y."/>
            <person name="Jogler C."/>
        </authorList>
    </citation>
    <scope>NUCLEOTIDE SEQUENCE [LARGE SCALE GENOMIC DNA]</scope>
    <source>
        <strain evidence="2 3">Enr13</strain>
    </source>
</reference>
<feature type="region of interest" description="Disordered" evidence="1">
    <location>
        <begin position="46"/>
        <end position="75"/>
    </location>
</feature>
<dbReference type="AlphaFoldDB" id="A0A518HJB9"/>
<evidence type="ECO:0000313" key="2">
    <source>
        <dbReference type="EMBL" id="QDV40923.1"/>
    </source>
</evidence>
<organism evidence="2 3">
    <name type="scientific">Stieleria neptunia</name>
    <dbReference type="NCBI Taxonomy" id="2527979"/>
    <lineage>
        <taxon>Bacteria</taxon>
        <taxon>Pseudomonadati</taxon>
        <taxon>Planctomycetota</taxon>
        <taxon>Planctomycetia</taxon>
        <taxon>Pirellulales</taxon>
        <taxon>Pirellulaceae</taxon>
        <taxon>Stieleria</taxon>
    </lineage>
</organism>
<dbReference type="KEGG" id="snep:Enr13x_07610"/>
<protein>
    <submittedName>
        <fullName evidence="2">Uncharacterized protein</fullName>
    </submittedName>
</protein>
<sequence>MQDWRQLLADSLPLRSSHSIDVRCRGDETAISKRVSLRAEVADTEASHRCGEASPGGRHRNDKGNVLAHAELING</sequence>